<dbReference type="Pfam" id="PF02782">
    <property type="entry name" value="FGGY_C"/>
    <property type="match status" value="1"/>
</dbReference>
<feature type="domain" description="Carbohydrate kinase FGGY C-terminal" evidence="6">
    <location>
        <begin position="287"/>
        <end position="435"/>
    </location>
</feature>
<dbReference type="InterPro" id="IPR006003">
    <property type="entry name" value="FGGY_RbtK-like"/>
</dbReference>
<dbReference type="InterPro" id="IPR000577">
    <property type="entry name" value="Carb_kinase_FGGY"/>
</dbReference>
<feature type="domain" description="Carbohydrate kinase FGGY N-terminal" evidence="5">
    <location>
        <begin position="7"/>
        <end position="265"/>
    </location>
</feature>
<dbReference type="GO" id="GO:0019150">
    <property type="term" value="F:D-ribulokinase activity"/>
    <property type="evidence" value="ECO:0007669"/>
    <property type="project" value="TreeGrafter"/>
</dbReference>
<evidence type="ECO:0000256" key="2">
    <source>
        <dbReference type="ARBA" id="ARBA00022679"/>
    </source>
</evidence>
<keyword evidence="3" id="KW-0418">Kinase</keyword>
<evidence type="ECO:0000256" key="1">
    <source>
        <dbReference type="ARBA" id="ARBA00009156"/>
    </source>
</evidence>
<reference evidence="8" key="1">
    <citation type="submission" date="2014-01" db="EMBL/GenBank/DDBJ databases">
        <title>The Genome Sequence of Anopheles farauti FAR1 (V2).</title>
        <authorList>
            <consortium name="The Broad Institute Genomics Platform"/>
            <person name="Neafsey D.E."/>
            <person name="Besansky N."/>
            <person name="Howell P."/>
            <person name="Walton C."/>
            <person name="Young S.K."/>
            <person name="Zeng Q."/>
            <person name="Gargeya S."/>
            <person name="Fitzgerald M."/>
            <person name="Haas B."/>
            <person name="Abouelleil A."/>
            <person name="Allen A.W."/>
            <person name="Alvarado L."/>
            <person name="Arachchi H.M."/>
            <person name="Berlin A.M."/>
            <person name="Chapman S.B."/>
            <person name="Gainer-Dewar J."/>
            <person name="Goldberg J."/>
            <person name="Griggs A."/>
            <person name="Gujja S."/>
            <person name="Hansen M."/>
            <person name="Howarth C."/>
            <person name="Imamovic A."/>
            <person name="Ireland A."/>
            <person name="Larimer J."/>
            <person name="McCowan C."/>
            <person name="Murphy C."/>
            <person name="Pearson M."/>
            <person name="Poon T.W."/>
            <person name="Priest M."/>
            <person name="Roberts A."/>
            <person name="Saif S."/>
            <person name="Shea T."/>
            <person name="Sisk P."/>
            <person name="Sykes S."/>
            <person name="Wortman J."/>
            <person name="Nusbaum C."/>
            <person name="Birren B."/>
        </authorList>
    </citation>
    <scope>NUCLEOTIDE SEQUENCE [LARGE SCALE GENOMIC DNA]</scope>
    <source>
        <strain evidence="8">FAR1</strain>
    </source>
</reference>
<protein>
    <recommendedName>
        <fullName evidence="4">FGGY carbohydrate kinase domain-containing protein</fullName>
    </recommendedName>
</protein>
<dbReference type="PANTHER" id="PTHR43435:SF4">
    <property type="entry name" value="FGGY CARBOHYDRATE KINASE DOMAIN-CONTAINING PROTEIN"/>
    <property type="match status" value="1"/>
</dbReference>
<dbReference type="InterPro" id="IPR043129">
    <property type="entry name" value="ATPase_NBD"/>
</dbReference>
<dbReference type="Gene3D" id="3.30.420.40">
    <property type="match status" value="1"/>
</dbReference>
<dbReference type="Proteomes" id="UP000075886">
    <property type="component" value="Unassembled WGS sequence"/>
</dbReference>
<keyword evidence="8" id="KW-1185">Reference proteome</keyword>
<keyword evidence="2" id="KW-0808">Transferase</keyword>
<evidence type="ECO:0000259" key="5">
    <source>
        <dbReference type="Pfam" id="PF00370"/>
    </source>
</evidence>
<dbReference type="EMBL" id="AXCN02000417">
    <property type="status" value="NOT_ANNOTATED_CDS"/>
    <property type="molecule type" value="Genomic_DNA"/>
</dbReference>
<evidence type="ECO:0000313" key="8">
    <source>
        <dbReference type="Proteomes" id="UP000075886"/>
    </source>
</evidence>
<evidence type="ECO:0000256" key="3">
    <source>
        <dbReference type="ARBA" id="ARBA00022777"/>
    </source>
</evidence>
<dbReference type="SUPFAM" id="SSF53067">
    <property type="entry name" value="Actin-like ATPase domain"/>
    <property type="match status" value="2"/>
</dbReference>
<dbReference type="PIRSF" id="PIRSF000538">
    <property type="entry name" value="GlpK"/>
    <property type="match status" value="1"/>
</dbReference>
<dbReference type="AlphaFoldDB" id="A0A182QTU5"/>
<dbReference type="Pfam" id="PF00370">
    <property type="entry name" value="FGGY_N"/>
    <property type="match status" value="1"/>
</dbReference>
<name>A0A182QTU5_9DIPT</name>
<reference evidence="7" key="2">
    <citation type="submission" date="2020-05" db="UniProtKB">
        <authorList>
            <consortium name="EnsemblMetazoa"/>
        </authorList>
    </citation>
    <scope>IDENTIFICATION</scope>
    <source>
        <strain evidence="7">FAR1</strain>
    </source>
</reference>
<evidence type="ECO:0000313" key="7">
    <source>
        <dbReference type="EnsemblMetazoa" id="AFAF016734-PA"/>
    </source>
</evidence>
<proteinExistence type="inferred from homology"/>
<accession>A0A182QTU5</accession>
<dbReference type="InterPro" id="IPR018484">
    <property type="entry name" value="FGGY_N"/>
</dbReference>
<comment type="similarity">
    <text evidence="1">Belongs to the FGGY kinase family.</text>
</comment>
<evidence type="ECO:0000259" key="6">
    <source>
        <dbReference type="Pfam" id="PF02782"/>
    </source>
</evidence>
<dbReference type="NCBIfam" id="TIGR01315">
    <property type="entry name" value="5C_CHO_kinase"/>
    <property type="match status" value="1"/>
</dbReference>
<dbReference type="Gene3D" id="1.20.58.2240">
    <property type="match status" value="1"/>
</dbReference>
<dbReference type="CDD" id="cd07782">
    <property type="entry name" value="ASKHA_NBD_FGGY_D-RBK"/>
    <property type="match status" value="1"/>
</dbReference>
<dbReference type="EnsemblMetazoa" id="AFAF016734-RA">
    <property type="protein sequence ID" value="AFAF016734-PA"/>
    <property type="gene ID" value="AFAF016734"/>
</dbReference>
<dbReference type="PANTHER" id="PTHR43435">
    <property type="entry name" value="RIBULOKINASE"/>
    <property type="match status" value="1"/>
</dbReference>
<evidence type="ECO:0000256" key="4">
    <source>
        <dbReference type="ARBA" id="ARBA00074355"/>
    </source>
</evidence>
<dbReference type="InterPro" id="IPR018485">
    <property type="entry name" value="FGGY_C"/>
</dbReference>
<dbReference type="FunFam" id="3.30.420.40:FF:000101">
    <property type="entry name" value="FGGY carbohydrate kinase domain-containing protein"/>
    <property type="match status" value="1"/>
</dbReference>
<dbReference type="GO" id="GO:0019321">
    <property type="term" value="P:pentose metabolic process"/>
    <property type="evidence" value="ECO:0007669"/>
    <property type="project" value="TreeGrafter"/>
</dbReference>
<dbReference type="VEuPathDB" id="VectorBase:AFAF016734"/>
<sequence length="480" mass="52847">MANRSAYLVGVDVGTGSARAALVSSHGEVLRTFVKPIRTWNTQPNYYEQSSEDIWSAVCECVKNVTSSVDKEHIKGIGFDATCSLVVLDTAMKPLTVSPSSMDNERNVILWMDHRAEEEARFINATHHQMLNYVGGSISLEMEVPKLLWLKRHMHEKVWTKIGAFFDLPDYLTFRATGVDCRSICSAVCKWNYDAESRSWSEDFLKTIGLAEDLSSDSWRLIGSRVMNPGTSIEGGLSKSAADELGLQVGTAIASSMIDAHAGALALLGCQGSDGGGDGRQKLTTKMAIICGTSSCHMSLTKNPVLAPGIWGPYKHAIIPDLYLNEAGQSATGVLIDHILQTHPCYAELLKAHGSNGKIYAFLNNFLEELAKKRGERSVHRLTIDLHVWPDFHGNRSPLADPNLKGMISGLTMAKDVENLALNYLALMQALAVAASSMGGRATVVDPDLSDSTRDYHERKYRVFQRMYLDQRGYERIMKG</sequence>
<dbReference type="STRING" id="69004.A0A182QTU5"/>
<dbReference type="GO" id="GO:0005737">
    <property type="term" value="C:cytoplasm"/>
    <property type="evidence" value="ECO:0007669"/>
    <property type="project" value="TreeGrafter"/>
</dbReference>
<organism evidence="7 8">
    <name type="scientific">Anopheles farauti</name>
    <dbReference type="NCBI Taxonomy" id="69004"/>
    <lineage>
        <taxon>Eukaryota</taxon>
        <taxon>Metazoa</taxon>
        <taxon>Ecdysozoa</taxon>
        <taxon>Arthropoda</taxon>
        <taxon>Hexapoda</taxon>
        <taxon>Insecta</taxon>
        <taxon>Pterygota</taxon>
        <taxon>Neoptera</taxon>
        <taxon>Endopterygota</taxon>
        <taxon>Diptera</taxon>
        <taxon>Nematocera</taxon>
        <taxon>Culicoidea</taxon>
        <taxon>Culicidae</taxon>
        <taxon>Anophelinae</taxon>
        <taxon>Anopheles</taxon>
    </lineage>
</organism>